<gene>
    <name evidence="4" type="ORF">GPUH_LOCUS12532</name>
</gene>
<protein>
    <submittedName>
        <fullName evidence="4 6">Uncharacterized protein</fullName>
    </submittedName>
</protein>
<keyword evidence="2" id="KW-0808">Transferase</keyword>
<dbReference type="AlphaFoldDB" id="A0A183DUZ1"/>
<reference evidence="4 5" key="2">
    <citation type="submission" date="2018-11" db="EMBL/GenBank/DDBJ databases">
        <authorList>
            <consortium name="Pathogen Informatics"/>
        </authorList>
    </citation>
    <scope>NUCLEOTIDE SEQUENCE [LARGE SCALE GENOMIC DNA]</scope>
</reference>
<proteinExistence type="predicted"/>
<dbReference type="Pfam" id="PF01234">
    <property type="entry name" value="NNMT_PNMT_TEMT"/>
    <property type="match status" value="1"/>
</dbReference>
<reference evidence="6" key="1">
    <citation type="submission" date="2016-06" db="UniProtKB">
        <authorList>
            <consortium name="WormBaseParasite"/>
        </authorList>
    </citation>
    <scope>IDENTIFICATION</scope>
</reference>
<dbReference type="OrthoDB" id="10050085at2759"/>
<keyword evidence="3" id="KW-0949">S-adenosyl-L-methionine</keyword>
<organism evidence="6">
    <name type="scientific">Gongylonema pulchrum</name>
    <dbReference type="NCBI Taxonomy" id="637853"/>
    <lineage>
        <taxon>Eukaryota</taxon>
        <taxon>Metazoa</taxon>
        <taxon>Ecdysozoa</taxon>
        <taxon>Nematoda</taxon>
        <taxon>Chromadorea</taxon>
        <taxon>Rhabditida</taxon>
        <taxon>Spirurina</taxon>
        <taxon>Spiruromorpha</taxon>
        <taxon>Spiruroidea</taxon>
        <taxon>Gongylonematidae</taxon>
        <taxon>Gongylonema</taxon>
    </lineage>
</organism>
<dbReference type="GO" id="GO:0032259">
    <property type="term" value="P:methylation"/>
    <property type="evidence" value="ECO:0007669"/>
    <property type="project" value="UniProtKB-KW"/>
</dbReference>
<dbReference type="InterPro" id="IPR000940">
    <property type="entry name" value="NNMT_TEMT_trans"/>
</dbReference>
<dbReference type="WBParaSite" id="GPUH_0001254601-mRNA-1">
    <property type="protein sequence ID" value="GPUH_0001254601-mRNA-1"/>
    <property type="gene ID" value="GPUH_0001254601"/>
</dbReference>
<evidence type="ECO:0000313" key="5">
    <source>
        <dbReference type="Proteomes" id="UP000271098"/>
    </source>
</evidence>
<dbReference type="EMBL" id="UYRT01079392">
    <property type="protein sequence ID" value="VDN20620.1"/>
    <property type="molecule type" value="Genomic_DNA"/>
</dbReference>
<evidence type="ECO:0000256" key="1">
    <source>
        <dbReference type="ARBA" id="ARBA00022603"/>
    </source>
</evidence>
<name>A0A183DUZ1_9BILA</name>
<evidence type="ECO:0000313" key="6">
    <source>
        <dbReference type="WBParaSite" id="GPUH_0001254601-mRNA-1"/>
    </source>
</evidence>
<evidence type="ECO:0000313" key="4">
    <source>
        <dbReference type="EMBL" id="VDN20620.1"/>
    </source>
</evidence>
<keyword evidence="1" id="KW-0489">Methyltransferase</keyword>
<evidence type="ECO:0000256" key="3">
    <source>
        <dbReference type="ARBA" id="ARBA00022691"/>
    </source>
</evidence>
<sequence>MQMMIMLLPNIVERIDNCDTVLDFGAGPTIHVSAESQQREYFSKNLCASHLRTELHFKIVEFKGMQTYFN</sequence>
<evidence type="ECO:0000256" key="2">
    <source>
        <dbReference type="ARBA" id="ARBA00022679"/>
    </source>
</evidence>
<accession>A0A183DUZ1</accession>
<dbReference type="GO" id="GO:0008168">
    <property type="term" value="F:methyltransferase activity"/>
    <property type="evidence" value="ECO:0007669"/>
    <property type="project" value="UniProtKB-KW"/>
</dbReference>
<keyword evidence="5" id="KW-1185">Reference proteome</keyword>
<dbReference type="Proteomes" id="UP000271098">
    <property type="component" value="Unassembled WGS sequence"/>
</dbReference>